<dbReference type="InterPro" id="IPR002180">
    <property type="entry name" value="LS/RS"/>
</dbReference>
<evidence type="ECO:0000256" key="5">
    <source>
        <dbReference type="ARBA" id="ARBA00022679"/>
    </source>
</evidence>
<dbReference type="GO" id="GO:0009231">
    <property type="term" value="P:riboflavin biosynthetic process"/>
    <property type="evidence" value="ECO:0007669"/>
    <property type="project" value="UniProtKB-UniPathway"/>
</dbReference>
<dbReference type="SUPFAM" id="SSF52121">
    <property type="entry name" value="Lumazine synthase"/>
    <property type="match status" value="1"/>
</dbReference>
<evidence type="ECO:0000313" key="7">
    <source>
        <dbReference type="EMBL" id="SVA32632.1"/>
    </source>
</evidence>
<dbReference type="NCBIfam" id="TIGR00114">
    <property type="entry name" value="lumazine-synth"/>
    <property type="match status" value="1"/>
</dbReference>
<dbReference type="HAMAP" id="MF_00178">
    <property type="entry name" value="Lumazine_synth"/>
    <property type="match status" value="1"/>
</dbReference>
<comment type="catalytic activity">
    <reaction evidence="6">
        <text>(2S)-2-hydroxy-3-oxobutyl phosphate + 5-amino-6-(D-ribitylamino)uracil = 6,7-dimethyl-8-(1-D-ribityl)lumazine + phosphate + 2 H2O + H(+)</text>
        <dbReference type="Rhea" id="RHEA:26152"/>
        <dbReference type="ChEBI" id="CHEBI:15377"/>
        <dbReference type="ChEBI" id="CHEBI:15378"/>
        <dbReference type="ChEBI" id="CHEBI:15934"/>
        <dbReference type="ChEBI" id="CHEBI:43474"/>
        <dbReference type="ChEBI" id="CHEBI:58201"/>
        <dbReference type="ChEBI" id="CHEBI:58830"/>
        <dbReference type="EC" id="2.5.1.78"/>
    </reaction>
</comment>
<accession>A0A381UWX6</accession>
<dbReference type="UniPathway" id="UPA00275">
    <property type="reaction ID" value="UER00404"/>
</dbReference>
<dbReference type="EC" id="2.5.1.78" evidence="3"/>
<comment type="pathway">
    <text evidence="1">Cofactor biosynthesis; riboflavin biosynthesis; riboflavin from 2-hydroxy-3-oxobutyl phosphate and 5-amino-6-(D-ribitylamino)uracil: step 1/2.</text>
</comment>
<evidence type="ECO:0000256" key="6">
    <source>
        <dbReference type="ARBA" id="ARBA00048785"/>
    </source>
</evidence>
<dbReference type="AlphaFoldDB" id="A0A381UWX6"/>
<dbReference type="Gene3D" id="3.40.50.960">
    <property type="entry name" value="Lumazine/riboflavin synthase"/>
    <property type="match status" value="1"/>
</dbReference>
<dbReference type="InterPro" id="IPR034964">
    <property type="entry name" value="LS"/>
</dbReference>
<organism evidence="7">
    <name type="scientific">marine metagenome</name>
    <dbReference type="NCBI Taxonomy" id="408172"/>
    <lineage>
        <taxon>unclassified sequences</taxon>
        <taxon>metagenomes</taxon>
        <taxon>ecological metagenomes</taxon>
    </lineage>
</organism>
<keyword evidence="4" id="KW-0686">Riboflavin biosynthesis</keyword>
<sequence length="174" mass="19851">MKSTWDSDSQDLVVENSNRIAIIAALFNNDITEVLVRSCVDTLCENGYTNDQVDIYWVPGVWEIPQTVKRLLYKENELVAESDHHRIDGLVTIGCVIRGETSHFEYVAGEANSGLGEIARSVDFPVIFGILTTDTWEQARKRAAEDEENKGRKFAKTALYMIKLFRRTRSRYSK</sequence>
<dbReference type="PANTHER" id="PTHR21058:SF0">
    <property type="entry name" value="6,7-DIMETHYL-8-RIBITYLLUMAZINE SYNTHASE"/>
    <property type="match status" value="1"/>
</dbReference>
<gene>
    <name evidence="7" type="ORF">METZ01_LOCUS85486</name>
</gene>
<dbReference type="GO" id="GO:0009349">
    <property type="term" value="C:riboflavin synthase complex"/>
    <property type="evidence" value="ECO:0007669"/>
    <property type="project" value="InterPro"/>
</dbReference>
<dbReference type="GO" id="GO:0000906">
    <property type="term" value="F:6,7-dimethyl-8-ribityllumazine synthase activity"/>
    <property type="evidence" value="ECO:0007669"/>
    <property type="project" value="UniProtKB-EC"/>
</dbReference>
<evidence type="ECO:0000256" key="3">
    <source>
        <dbReference type="ARBA" id="ARBA00012664"/>
    </source>
</evidence>
<comment type="similarity">
    <text evidence="2">Belongs to the DMRL synthase family.</text>
</comment>
<dbReference type="PANTHER" id="PTHR21058">
    <property type="entry name" value="6,7-DIMETHYL-8-RIBITYLLUMAZINE SYNTHASE DMRL SYNTHASE LUMAZINE SYNTHASE"/>
    <property type="match status" value="1"/>
</dbReference>
<reference evidence="7" key="1">
    <citation type="submission" date="2018-05" db="EMBL/GenBank/DDBJ databases">
        <authorList>
            <person name="Lanie J.A."/>
            <person name="Ng W.-L."/>
            <person name="Kazmierczak K.M."/>
            <person name="Andrzejewski T.M."/>
            <person name="Davidsen T.M."/>
            <person name="Wayne K.J."/>
            <person name="Tettelin H."/>
            <person name="Glass J.I."/>
            <person name="Rusch D."/>
            <person name="Podicherti R."/>
            <person name="Tsui H.-C.T."/>
            <person name="Winkler M.E."/>
        </authorList>
    </citation>
    <scope>NUCLEOTIDE SEQUENCE</scope>
</reference>
<evidence type="ECO:0000256" key="4">
    <source>
        <dbReference type="ARBA" id="ARBA00022619"/>
    </source>
</evidence>
<dbReference type="CDD" id="cd09209">
    <property type="entry name" value="Lumazine_synthase-I"/>
    <property type="match status" value="1"/>
</dbReference>
<protein>
    <recommendedName>
        <fullName evidence="3">6,7-dimethyl-8-ribityllumazine synthase</fullName>
        <ecNumber evidence="3">2.5.1.78</ecNumber>
    </recommendedName>
</protein>
<evidence type="ECO:0000256" key="1">
    <source>
        <dbReference type="ARBA" id="ARBA00004917"/>
    </source>
</evidence>
<dbReference type="Pfam" id="PF00885">
    <property type="entry name" value="DMRL_synthase"/>
    <property type="match status" value="1"/>
</dbReference>
<dbReference type="InterPro" id="IPR036467">
    <property type="entry name" value="LS/RS_sf"/>
</dbReference>
<name>A0A381UWX6_9ZZZZ</name>
<proteinExistence type="inferred from homology"/>
<dbReference type="EMBL" id="UINC01007314">
    <property type="protein sequence ID" value="SVA32632.1"/>
    <property type="molecule type" value="Genomic_DNA"/>
</dbReference>
<dbReference type="GO" id="GO:0005829">
    <property type="term" value="C:cytosol"/>
    <property type="evidence" value="ECO:0007669"/>
    <property type="project" value="TreeGrafter"/>
</dbReference>
<keyword evidence="5" id="KW-0808">Transferase</keyword>
<evidence type="ECO:0000256" key="2">
    <source>
        <dbReference type="ARBA" id="ARBA00007424"/>
    </source>
</evidence>